<accession>A0A803V675</accession>
<feature type="domain" description="Caspase family p10" evidence="2">
    <location>
        <begin position="47"/>
        <end position="67"/>
    </location>
</feature>
<dbReference type="InterPro" id="IPR002138">
    <property type="entry name" value="Pept_C14_p10"/>
</dbReference>
<organism evidence="3 4">
    <name type="scientific">Ficedula albicollis</name>
    <name type="common">Collared flycatcher</name>
    <name type="synonym">Muscicapa albicollis</name>
    <dbReference type="NCBI Taxonomy" id="59894"/>
    <lineage>
        <taxon>Eukaryota</taxon>
        <taxon>Metazoa</taxon>
        <taxon>Chordata</taxon>
        <taxon>Craniata</taxon>
        <taxon>Vertebrata</taxon>
        <taxon>Euteleostomi</taxon>
        <taxon>Archelosauria</taxon>
        <taxon>Archosauria</taxon>
        <taxon>Dinosauria</taxon>
        <taxon>Saurischia</taxon>
        <taxon>Theropoda</taxon>
        <taxon>Coelurosauria</taxon>
        <taxon>Aves</taxon>
        <taxon>Neognathae</taxon>
        <taxon>Neoaves</taxon>
        <taxon>Telluraves</taxon>
        <taxon>Australaves</taxon>
        <taxon>Passeriformes</taxon>
        <taxon>Muscicapidae</taxon>
        <taxon>Ficedula</taxon>
    </lineage>
</organism>
<proteinExistence type="predicted"/>
<keyword evidence="4" id="KW-1185">Reference proteome</keyword>
<dbReference type="Proteomes" id="UP000016665">
    <property type="component" value="Chromosome 4A"/>
</dbReference>
<sequence>MNCSKARRLPALLGAVLRELCRAGNSRAAPPGPGPGADGSLYILLSMIFYSCLGGALTWRTPARGSWSPSTTTTTRTSSGTRAPSARHSRRRAAPPRGSARESSWTGGQSSAT</sequence>
<feature type="compositionally biased region" description="Basic residues" evidence="1">
    <location>
        <begin position="85"/>
        <end position="94"/>
    </location>
</feature>
<reference evidence="3 4" key="1">
    <citation type="journal article" date="2012" name="Nature">
        <title>The genomic landscape of species divergence in Ficedula flycatchers.</title>
        <authorList>
            <person name="Ellegren H."/>
            <person name="Smeds L."/>
            <person name="Burri R."/>
            <person name="Olason P.I."/>
            <person name="Backstrom N."/>
            <person name="Kawakami T."/>
            <person name="Kunstner A."/>
            <person name="Makinen H."/>
            <person name="Nadachowska-Brzyska K."/>
            <person name="Qvarnstrom A."/>
            <person name="Uebbing S."/>
            <person name="Wolf J.B."/>
        </authorList>
    </citation>
    <scope>NUCLEOTIDE SEQUENCE [LARGE SCALE GENOMIC DNA]</scope>
</reference>
<dbReference type="GO" id="GO:0006508">
    <property type="term" value="P:proteolysis"/>
    <property type="evidence" value="ECO:0007669"/>
    <property type="project" value="InterPro"/>
</dbReference>
<feature type="compositionally biased region" description="Low complexity" evidence="1">
    <location>
        <begin position="95"/>
        <end position="104"/>
    </location>
</feature>
<evidence type="ECO:0000256" key="1">
    <source>
        <dbReference type="SAM" id="MobiDB-lite"/>
    </source>
</evidence>
<feature type="region of interest" description="Disordered" evidence="1">
    <location>
        <begin position="60"/>
        <end position="113"/>
    </location>
</feature>
<name>A0A803V675_FICAL</name>
<evidence type="ECO:0000313" key="3">
    <source>
        <dbReference type="Ensembl" id="ENSFALP00000018231.1"/>
    </source>
</evidence>
<gene>
    <name evidence="3" type="primary">KCNE5</name>
</gene>
<dbReference type="Ensembl" id="ENSFALT00000028563.1">
    <property type="protein sequence ID" value="ENSFALP00000018231.1"/>
    <property type="gene ID" value="ENSFALG00000023004.1"/>
</dbReference>
<dbReference type="PROSITE" id="PS50207">
    <property type="entry name" value="CASPASE_P10"/>
    <property type="match status" value="1"/>
</dbReference>
<reference evidence="3" key="3">
    <citation type="submission" date="2025-09" db="UniProtKB">
        <authorList>
            <consortium name="Ensembl"/>
        </authorList>
    </citation>
    <scope>IDENTIFICATION</scope>
</reference>
<dbReference type="AlphaFoldDB" id="A0A803V675"/>
<protein>
    <recommendedName>
        <fullName evidence="2">Caspase family p10 domain-containing protein</fullName>
    </recommendedName>
</protein>
<reference evidence="3" key="2">
    <citation type="submission" date="2025-08" db="UniProtKB">
        <authorList>
            <consortium name="Ensembl"/>
        </authorList>
    </citation>
    <scope>IDENTIFICATION</scope>
</reference>
<feature type="compositionally biased region" description="Low complexity" evidence="1">
    <location>
        <begin position="64"/>
        <end position="84"/>
    </location>
</feature>
<dbReference type="GO" id="GO:0004197">
    <property type="term" value="F:cysteine-type endopeptidase activity"/>
    <property type="evidence" value="ECO:0007669"/>
    <property type="project" value="InterPro"/>
</dbReference>
<evidence type="ECO:0000259" key="2">
    <source>
        <dbReference type="PROSITE" id="PS50207"/>
    </source>
</evidence>
<evidence type="ECO:0000313" key="4">
    <source>
        <dbReference type="Proteomes" id="UP000016665"/>
    </source>
</evidence>